<gene>
    <name evidence="1" type="ORF">Pbs1_25320</name>
</gene>
<dbReference type="AlphaFoldDB" id="A0AB33KWH8"/>
<evidence type="ECO:0000313" key="1">
    <source>
        <dbReference type="EMBL" id="BFP69189.1"/>
    </source>
</evidence>
<reference evidence="1" key="1">
    <citation type="submission" date="2024-08" db="EMBL/GenBank/DDBJ databases">
        <title>Whole genome sequence of Tenacibaculum sp. strain pbs-1 associated with black-spot shell disease in Akoya pearl oysters.</title>
        <authorList>
            <person name="Sakatoku A."/>
            <person name="Suzuki T."/>
            <person name="Hatano K."/>
            <person name="Seki M."/>
            <person name="Tanaka D."/>
            <person name="Nakamura S."/>
            <person name="Suzuki N."/>
            <person name="Isshiki T."/>
        </authorList>
    </citation>
    <scope>NUCLEOTIDE SEQUENCE</scope>
    <source>
        <strain evidence="1">Pbs-1</strain>
    </source>
</reference>
<accession>A0AB33KWH8</accession>
<name>A0AB33KWH8_9FLAO</name>
<proteinExistence type="predicted"/>
<dbReference type="EMBL" id="AP035888">
    <property type="protein sequence ID" value="BFP69189.1"/>
    <property type="molecule type" value="Genomic_DNA"/>
</dbReference>
<protein>
    <submittedName>
        <fullName evidence="1">Uncharacterized protein</fullName>
    </submittedName>
</protein>
<sequence>MSINPTQTNSYFNKLIKTGATRTIVSNKTKTIAFFILNDFFAFTMLFNTIKETIAINGAKRNFKKYTIIMFITFSFLI</sequence>
<organism evidence="1">
    <name type="scientific">Tenacibaculum sp. Pbs-1</name>
    <dbReference type="NCBI Taxonomy" id="3238748"/>
    <lineage>
        <taxon>Bacteria</taxon>
        <taxon>Pseudomonadati</taxon>
        <taxon>Bacteroidota</taxon>
        <taxon>Flavobacteriia</taxon>
        <taxon>Flavobacteriales</taxon>
        <taxon>Flavobacteriaceae</taxon>
        <taxon>Tenacibaculum</taxon>
    </lineage>
</organism>